<keyword evidence="3" id="KW-1185">Reference proteome</keyword>
<keyword evidence="1" id="KW-1133">Transmembrane helix</keyword>
<accession>A0A5C4M5W3</accession>
<sequence length="341" mass="36930">MIWLTWRQFRLQAFVVFGGVAALVAALAITGPGLAELYHSGLAACQAHGSCSAFTTEFWRGHQGVFFGLAIVTMVVPGLLGLFWGAPLIARELETGTHRLVWNQSVTRTRWLAVKLGLAGLSAMIAAGIVSAAVTWWSDPIQQTSAESPRLSPVLFAARDLTPVGYAAFAFALGAVTGMLVRRTIPAMAVTLAVFVGIQLAMPLWIRPHLMPPVQTTVDITAENLHGIGGGPAGMTSLDVATDQAGAWILSSVTVDRSGQVVRTLPSWIDDCMGPPRQESGVAQAQRACFSRLADSGYRQRISYQPDSRFWLFQWLETGVFLVLTAGLCGFGFWWIRRRLS</sequence>
<gene>
    <name evidence="2" type="ORF">FG385_10835</name>
</gene>
<organism evidence="2 3">
    <name type="scientific">Amycolatopsis alkalitolerans</name>
    <dbReference type="NCBI Taxonomy" id="2547244"/>
    <lineage>
        <taxon>Bacteria</taxon>
        <taxon>Bacillati</taxon>
        <taxon>Actinomycetota</taxon>
        <taxon>Actinomycetes</taxon>
        <taxon>Pseudonocardiales</taxon>
        <taxon>Pseudonocardiaceae</taxon>
        <taxon>Amycolatopsis</taxon>
    </lineage>
</organism>
<evidence type="ECO:0000313" key="3">
    <source>
        <dbReference type="Proteomes" id="UP000305546"/>
    </source>
</evidence>
<comment type="caution">
    <text evidence="2">The sequence shown here is derived from an EMBL/GenBank/DDBJ whole genome shotgun (WGS) entry which is preliminary data.</text>
</comment>
<evidence type="ECO:0000313" key="2">
    <source>
        <dbReference type="EMBL" id="TNC26922.1"/>
    </source>
</evidence>
<dbReference type="OrthoDB" id="3579673at2"/>
<keyword evidence="1" id="KW-0472">Membrane</keyword>
<dbReference type="AlphaFoldDB" id="A0A5C4M5W3"/>
<feature type="transmembrane region" description="Helical" evidence="1">
    <location>
        <begin position="65"/>
        <end position="90"/>
    </location>
</feature>
<feature type="transmembrane region" description="Helical" evidence="1">
    <location>
        <begin position="312"/>
        <end position="336"/>
    </location>
</feature>
<feature type="transmembrane region" description="Helical" evidence="1">
    <location>
        <begin position="164"/>
        <end position="181"/>
    </location>
</feature>
<dbReference type="RefSeq" id="WP_139096530.1">
    <property type="nucleotide sequence ID" value="NZ_VDFW01000007.1"/>
</dbReference>
<feature type="transmembrane region" description="Helical" evidence="1">
    <location>
        <begin position="188"/>
        <end position="206"/>
    </location>
</feature>
<feature type="transmembrane region" description="Helical" evidence="1">
    <location>
        <begin position="111"/>
        <end position="137"/>
    </location>
</feature>
<evidence type="ECO:0000256" key="1">
    <source>
        <dbReference type="SAM" id="Phobius"/>
    </source>
</evidence>
<protein>
    <submittedName>
        <fullName evidence="2">ABC transporter permease</fullName>
    </submittedName>
</protein>
<proteinExistence type="predicted"/>
<dbReference type="EMBL" id="VDFW01000007">
    <property type="protein sequence ID" value="TNC26922.1"/>
    <property type="molecule type" value="Genomic_DNA"/>
</dbReference>
<name>A0A5C4M5W3_9PSEU</name>
<reference evidence="2 3" key="1">
    <citation type="submission" date="2019-06" db="EMBL/GenBank/DDBJ databases">
        <title>Amycolatopsis alkalitolerans sp. nov., isolated from Gastrodia elata Blume.</title>
        <authorList>
            <person name="Narsing Rao M.P."/>
            <person name="Li W.J."/>
        </authorList>
    </citation>
    <scope>NUCLEOTIDE SEQUENCE [LARGE SCALE GENOMIC DNA]</scope>
    <source>
        <strain evidence="2 3">SYSUP0005</strain>
    </source>
</reference>
<keyword evidence="1" id="KW-0812">Transmembrane</keyword>
<dbReference type="Proteomes" id="UP000305546">
    <property type="component" value="Unassembled WGS sequence"/>
</dbReference>